<dbReference type="EMBL" id="CP045503">
    <property type="protein sequence ID" value="QPG56281.1"/>
    <property type="molecule type" value="Genomic_DNA"/>
</dbReference>
<proteinExistence type="predicted"/>
<sequence length="584" mass="66194">MGFRIVMLCLAFWLTPAQADVQDKLDSINDLLYQYPTQALNKINALDSITSPIALTEAAKLRLSLLRCEAFLQLGENEAAINIARISEAKAKTLKLDQARPYFLNCMAGAFNNYGDFRQALPLLDASIMLSREQKQPQSLVNGLRLRGIIDTHIDSYSSAFEDLGLASDIYLDIQSQERNWALPPQISIKIALSQLLEKNGKHQQAYELIDSAIASEDLQGKVLLAAYIQVAKLAQFNQALPSEQLIKQAKNLLPELETAFELALSYTQIAQLERNRGDNTRALQLLEISLNTFIKKKSTIERLRAQRLLAQVLFDTGNESKAIVLINQAIETALQTAKFYELVLCYQVLSDYYVEKSNFELGYQYQVKKFTAAENGYNFIKDTRLLQLNARLSRLQISSLANDRLRLTQVGQSQFQGEYLLFALLTLVLMITFKFKRKSTKQEHKQASVLTISPEQKIDRLISHSKLISSPLSLILIDPIHIFHADLPLLQSRLQHLLREQDIVTHSVDEEIVILLLHTQEAGSLRIIKLIEVVMEPLLHGYRPNIGYAKLQQQDNLGSLIKRAKVKQLLLKNKKQPKTEVET</sequence>
<keyword evidence="2" id="KW-0418">Kinase</keyword>
<dbReference type="RefSeq" id="WP_142874843.1">
    <property type="nucleotide sequence ID" value="NZ_CP045503.2"/>
</dbReference>
<dbReference type="Proteomes" id="UP000316416">
    <property type="component" value="Chromosome"/>
</dbReference>
<dbReference type="SUPFAM" id="SSF48452">
    <property type="entry name" value="TPR-like"/>
    <property type="match status" value="2"/>
</dbReference>
<dbReference type="GO" id="GO:0016301">
    <property type="term" value="F:kinase activity"/>
    <property type="evidence" value="ECO:0007669"/>
    <property type="project" value="UniProtKB-KW"/>
</dbReference>
<organism evidence="2 3">
    <name type="scientific">Shewanella eurypsychrophilus</name>
    <dbReference type="NCBI Taxonomy" id="2593656"/>
    <lineage>
        <taxon>Bacteria</taxon>
        <taxon>Pseudomonadati</taxon>
        <taxon>Pseudomonadota</taxon>
        <taxon>Gammaproteobacteria</taxon>
        <taxon>Alteromonadales</taxon>
        <taxon>Shewanellaceae</taxon>
        <taxon>Shewanella</taxon>
    </lineage>
</organism>
<dbReference type="Gene3D" id="1.25.40.10">
    <property type="entry name" value="Tetratricopeptide repeat domain"/>
    <property type="match status" value="1"/>
</dbReference>
<accession>A0ABX6V0Y9</accession>
<feature type="chain" id="PRO_5047387940" evidence="1">
    <location>
        <begin position="20"/>
        <end position="584"/>
    </location>
</feature>
<name>A0ABX6V0Y9_9GAMM</name>
<keyword evidence="2" id="KW-0808">Transferase</keyword>
<reference evidence="2" key="1">
    <citation type="submission" date="2021-07" db="EMBL/GenBank/DDBJ databases">
        <title>Shewanella sp. YLB-07 whole genome sequence.</title>
        <authorList>
            <person name="Yu L."/>
        </authorList>
    </citation>
    <scope>NUCLEOTIDE SEQUENCE</scope>
    <source>
        <strain evidence="2">YLB-08</strain>
    </source>
</reference>
<evidence type="ECO:0000313" key="3">
    <source>
        <dbReference type="Proteomes" id="UP000316416"/>
    </source>
</evidence>
<keyword evidence="1" id="KW-0732">Signal</keyword>
<protein>
    <submittedName>
        <fullName evidence="2">Histidine kinase</fullName>
    </submittedName>
</protein>
<keyword evidence="3" id="KW-1185">Reference proteome</keyword>
<gene>
    <name evidence="2" type="ORF">FM038_001710</name>
</gene>
<evidence type="ECO:0000313" key="2">
    <source>
        <dbReference type="EMBL" id="QPG56281.1"/>
    </source>
</evidence>
<dbReference type="InterPro" id="IPR011990">
    <property type="entry name" value="TPR-like_helical_dom_sf"/>
</dbReference>
<evidence type="ECO:0000256" key="1">
    <source>
        <dbReference type="SAM" id="SignalP"/>
    </source>
</evidence>
<feature type="signal peptide" evidence="1">
    <location>
        <begin position="1"/>
        <end position="19"/>
    </location>
</feature>